<accession>A0A9D2M554</accession>
<keyword evidence="2" id="KW-0472">Membrane</keyword>
<feature type="transmembrane region" description="Helical" evidence="2">
    <location>
        <begin position="28"/>
        <end position="49"/>
    </location>
</feature>
<comment type="caution">
    <text evidence="3">The sequence shown here is derived from an EMBL/GenBank/DDBJ whole genome shotgun (WGS) entry which is preliminary data.</text>
</comment>
<feature type="compositionally biased region" description="Basic and acidic residues" evidence="1">
    <location>
        <begin position="157"/>
        <end position="167"/>
    </location>
</feature>
<organism evidence="3 4">
    <name type="scientific">Candidatus Gemmiger avicola</name>
    <dbReference type="NCBI Taxonomy" id="2838605"/>
    <lineage>
        <taxon>Bacteria</taxon>
        <taxon>Bacillati</taxon>
        <taxon>Bacillota</taxon>
        <taxon>Clostridia</taxon>
        <taxon>Eubacteriales</taxon>
        <taxon>Gemmiger</taxon>
    </lineage>
</organism>
<feature type="region of interest" description="Disordered" evidence="1">
    <location>
        <begin position="147"/>
        <end position="167"/>
    </location>
</feature>
<evidence type="ECO:0000313" key="3">
    <source>
        <dbReference type="EMBL" id="HJB41636.1"/>
    </source>
</evidence>
<feature type="transmembrane region" description="Helical" evidence="2">
    <location>
        <begin position="117"/>
        <end position="137"/>
    </location>
</feature>
<dbReference type="Proteomes" id="UP000886803">
    <property type="component" value="Unassembled WGS sequence"/>
</dbReference>
<sequence>MNKTDSFLHRLHLRARERQIVRLLRNQVAAASSILEVVLAILVLIGLLISTVPIAQEMFNLVSTRSTEAFQTFLGHAFNLVIGIEFIKMLAKHSPGSALEVLLYAIARQMILGHESALESFISVASIGLIFLIRRFVFVPSFGSTMPDGQPAPDTEPNPHEGDETFA</sequence>
<proteinExistence type="predicted"/>
<feature type="transmembrane region" description="Helical" evidence="2">
    <location>
        <begin position="69"/>
        <end position="87"/>
    </location>
</feature>
<gene>
    <name evidence="3" type="ORF">H9945_03980</name>
</gene>
<evidence type="ECO:0000256" key="2">
    <source>
        <dbReference type="SAM" id="Phobius"/>
    </source>
</evidence>
<protein>
    <submittedName>
        <fullName evidence="3">Transporter</fullName>
    </submittedName>
</protein>
<reference evidence="3" key="1">
    <citation type="journal article" date="2021" name="PeerJ">
        <title>Extensive microbial diversity within the chicken gut microbiome revealed by metagenomics and culture.</title>
        <authorList>
            <person name="Gilroy R."/>
            <person name="Ravi A."/>
            <person name="Getino M."/>
            <person name="Pursley I."/>
            <person name="Horton D.L."/>
            <person name="Alikhan N.F."/>
            <person name="Baker D."/>
            <person name="Gharbi K."/>
            <person name="Hall N."/>
            <person name="Watson M."/>
            <person name="Adriaenssens E.M."/>
            <person name="Foster-Nyarko E."/>
            <person name="Jarju S."/>
            <person name="Secka A."/>
            <person name="Antonio M."/>
            <person name="Oren A."/>
            <person name="Chaudhuri R.R."/>
            <person name="La Ragione R."/>
            <person name="Hildebrand F."/>
            <person name="Pallen M.J."/>
        </authorList>
    </citation>
    <scope>NUCLEOTIDE SEQUENCE</scope>
    <source>
        <strain evidence="3">ChiBcec8-13705</strain>
    </source>
</reference>
<dbReference type="EMBL" id="DWYG01000058">
    <property type="protein sequence ID" value="HJB41636.1"/>
    <property type="molecule type" value="Genomic_DNA"/>
</dbReference>
<evidence type="ECO:0000256" key="1">
    <source>
        <dbReference type="SAM" id="MobiDB-lite"/>
    </source>
</evidence>
<keyword evidence="2" id="KW-0812">Transmembrane</keyword>
<keyword evidence="2" id="KW-1133">Transmembrane helix</keyword>
<evidence type="ECO:0000313" key="4">
    <source>
        <dbReference type="Proteomes" id="UP000886803"/>
    </source>
</evidence>
<dbReference type="AlphaFoldDB" id="A0A9D2M554"/>
<name>A0A9D2M554_9FIRM</name>
<reference evidence="3" key="2">
    <citation type="submission" date="2021-04" db="EMBL/GenBank/DDBJ databases">
        <authorList>
            <person name="Gilroy R."/>
        </authorList>
    </citation>
    <scope>NUCLEOTIDE SEQUENCE</scope>
    <source>
        <strain evidence="3">ChiBcec8-13705</strain>
    </source>
</reference>